<dbReference type="InterPro" id="IPR050982">
    <property type="entry name" value="Auxin_biosynth/cation_transpt"/>
</dbReference>
<name>A0AAQ3Q118_9LILI</name>
<dbReference type="GO" id="GO:0009851">
    <property type="term" value="P:auxin biosynthetic process"/>
    <property type="evidence" value="ECO:0007669"/>
    <property type="project" value="TreeGrafter"/>
</dbReference>
<evidence type="ECO:0000256" key="5">
    <source>
        <dbReference type="ARBA" id="ARBA00047707"/>
    </source>
</evidence>
<evidence type="ECO:0000256" key="2">
    <source>
        <dbReference type="ARBA" id="ARBA00022630"/>
    </source>
</evidence>
<dbReference type="PANTHER" id="PTHR43539">
    <property type="entry name" value="FLAVIN-BINDING MONOOXYGENASE-LIKE PROTEIN (AFU_ORTHOLOGUE AFUA_4G09220)"/>
    <property type="match status" value="1"/>
</dbReference>
<dbReference type="GO" id="GO:0050661">
    <property type="term" value="F:NADP binding"/>
    <property type="evidence" value="ECO:0007669"/>
    <property type="project" value="InterPro"/>
</dbReference>
<keyword evidence="3 6" id="KW-0274">FAD</keyword>
<keyword evidence="2 6" id="KW-0285">Flavoprotein</keyword>
<accession>A0AAQ3Q118</accession>
<proteinExistence type="inferred from homology"/>
<comment type="cofactor">
    <cofactor evidence="6">
        <name>FAD</name>
        <dbReference type="ChEBI" id="CHEBI:57692"/>
    </cofactor>
</comment>
<dbReference type="EC" id="1.-.-.-" evidence="6"/>
<dbReference type="Pfam" id="PF00743">
    <property type="entry name" value="FMO-like"/>
    <property type="match status" value="1"/>
</dbReference>
<dbReference type="EMBL" id="CP136890">
    <property type="protein sequence ID" value="WOK92754.1"/>
    <property type="molecule type" value="Genomic_DNA"/>
</dbReference>
<dbReference type="PANTHER" id="PTHR43539:SF78">
    <property type="entry name" value="FLAVIN-CONTAINING MONOOXYGENASE"/>
    <property type="match status" value="1"/>
</dbReference>
<dbReference type="GO" id="GO:0103075">
    <property type="term" value="F:indole-3-pyruvate monooxygenase activity"/>
    <property type="evidence" value="ECO:0007669"/>
    <property type="project" value="UniProtKB-EC"/>
</dbReference>
<dbReference type="AlphaFoldDB" id="A0AAQ3Q118"/>
<evidence type="ECO:0000256" key="4">
    <source>
        <dbReference type="ARBA" id="ARBA00023002"/>
    </source>
</evidence>
<protein>
    <recommendedName>
        <fullName evidence="6">Flavin-containing monooxygenase</fullName>
        <ecNumber evidence="6">1.-.-.-</ecNumber>
    </recommendedName>
</protein>
<keyword evidence="4 6" id="KW-0560">Oxidoreductase</keyword>
<keyword evidence="8" id="KW-1185">Reference proteome</keyword>
<dbReference type="GO" id="GO:0050660">
    <property type="term" value="F:flavin adenine dinucleotide binding"/>
    <property type="evidence" value="ECO:0007669"/>
    <property type="project" value="InterPro"/>
</dbReference>
<evidence type="ECO:0000313" key="8">
    <source>
        <dbReference type="Proteomes" id="UP001327560"/>
    </source>
</evidence>
<organism evidence="7 8">
    <name type="scientific">Canna indica</name>
    <name type="common">Indian-shot</name>
    <dbReference type="NCBI Taxonomy" id="4628"/>
    <lineage>
        <taxon>Eukaryota</taxon>
        <taxon>Viridiplantae</taxon>
        <taxon>Streptophyta</taxon>
        <taxon>Embryophyta</taxon>
        <taxon>Tracheophyta</taxon>
        <taxon>Spermatophyta</taxon>
        <taxon>Magnoliopsida</taxon>
        <taxon>Liliopsida</taxon>
        <taxon>Zingiberales</taxon>
        <taxon>Cannaceae</taxon>
        <taxon>Canna</taxon>
    </lineage>
</organism>
<sequence>MVVTSENMEPVVPDFPELERFDGRVIHTCAYKSGVDFEGEKVLVVGCGNSSMEVSLDLCLHGTQPHMVSRINSFFSINGVYSCSGACVAAGDSGAADVWSDHGAATMATSAAGGLAPVCCGPGPSHARQH</sequence>
<comment type="catalytic activity">
    <reaction evidence="5">
        <text>indole-3-pyruvate + NADPH + O2 + H(+) = (indol-3-yl)acetate + CO2 + NADP(+) + H2O</text>
        <dbReference type="Rhea" id="RHEA:34331"/>
        <dbReference type="ChEBI" id="CHEBI:15377"/>
        <dbReference type="ChEBI" id="CHEBI:15378"/>
        <dbReference type="ChEBI" id="CHEBI:15379"/>
        <dbReference type="ChEBI" id="CHEBI:16526"/>
        <dbReference type="ChEBI" id="CHEBI:17640"/>
        <dbReference type="ChEBI" id="CHEBI:30854"/>
        <dbReference type="ChEBI" id="CHEBI:57783"/>
        <dbReference type="ChEBI" id="CHEBI:58349"/>
        <dbReference type="EC" id="1.14.13.168"/>
    </reaction>
</comment>
<gene>
    <name evidence="7" type="ORF">Cni_G01445</name>
</gene>
<evidence type="ECO:0000313" key="7">
    <source>
        <dbReference type="EMBL" id="WOK92754.1"/>
    </source>
</evidence>
<evidence type="ECO:0000256" key="3">
    <source>
        <dbReference type="ARBA" id="ARBA00022827"/>
    </source>
</evidence>
<dbReference type="Gene3D" id="3.50.50.60">
    <property type="entry name" value="FAD/NAD(P)-binding domain"/>
    <property type="match status" value="1"/>
</dbReference>
<dbReference type="InterPro" id="IPR020946">
    <property type="entry name" value="Flavin_mOase-like"/>
</dbReference>
<comment type="similarity">
    <text evidence="1 6">Belongs to the FMO family.</text>
</comment>
<dbReference type="SUPFAM" id="SSF51905">
    <property type="entry name" value="FAD/NAD(P)-binding domain"/>
    <property type="match status" value="1"/>
</dbReference>
<dbReference type="InterPro" id="IPR036188">
    <property type="entry name" value="FAD/NAD-bd_sf"/>
</dbReference>
<dbReference type="GO" id="GO:0004499">
    <property type="term" value="F:N,N-dimethylaniline monooxygenase activity"/>
    <property type="evidence" value="ECO:0007669"/>
    <property type="project" value="InterPro"/>
</dbReference>
<reference evidence="7 8" key="1">
    <citation type="submission" date="2023-10" db="EMBL/GenBank/DDBJ databases">
        <title>Chromosome-scale genome assembly provides insights into flower coloration mechanisms of Canna indica.</title>
        <authorList>
            <person name="Li C."/>
        </authorList>
    </citation>
    <scope>NUCLEOTIDE SEQUENCE [LARGE SCALE GENOMIC DNA]</scope>
    <source>
        <tissue evidence="7">Flower</tissue>
    </source>
</reference>
<evidence type="ECO:0000256" key="6">
    <source>
        <dbReference type="RuleBase" id="RU361177"/>
    </source>
</evidence>
<dbReference type="Proteomes" id="UP001327560">
    <property type="component" value="Chromosome 1"/>
</dbReference>
<keyword evidence="6" id="KW-0503">Monooxygenase</keyword>
<evidence type="ECO:0000256" key="1">
    <source>
        <dbReference type="ARBA" id="ARBA00009183"/>
    </source>
</evidence>